<gene>
    <name evidence="2" type="ORF">BKCO1_680009</name>
</gene>
<comment type="caution">
    <text evidence="2">The sequence shown here is derived from an EMBL/GenBank/DDBJ whole genome shotgun (WGS) entry which is preliminary data.</text>
</comment>
<evidence type="ECO:0000256" key="1">
    <source>
        <dbReference type="SAM" id="SignalP"/>
    </source>
</evidence>
<keyword evidence="1" id="KW-0732">Signal</keyword>
<dbReference type="Proteomes" id="UP000183809">
    <property type="component" value="Unassembled WGS sequence"/>
</dbReference>
<keyword evidence="3" id="KW-1185">Reference proteome</keyword>
<protein>
    <submittedName>
        <fullName evidence="2">Uncharacterized protein</fullName>
    </submittedName>
</protein>
<sequence length="225" mass="25829">MISSILPVALLALQSASFALGGVIQARGDLPTPTPKEMRERMKEWDSDDYEYVFYLGKESQGVAESWSEDRGLGTMTLWETDRQLKDETLWYDPNKAWRLWNEVFTEQARGTAFVFWTDSGKIPRIDSWFFQIELPILKERAKGPGHDLEELIQINARNVKEIHQILPVDVNDYKDKQCAWHGTAPECDAKCPDGTKKITESKYGDDIDGKCEEEGRKVFCCKKD</sequence>
<evidence type="ECO:0000313" key="3">
    <source>
        <dbReference type="Proteomes" id="UP000183809"/>
    </source>
</evidence>
<proteinExistence type="predicted"/>
<dbReference type="RefSeq" id="XP_020126251.1">
    <property type="nucleotide sequence ID" value="XM_020278426.1"/>
</dbReference>
<dbReference type="OrthoDB" id="3960376at2759"/>
<dbReference type="GeneID" id="31018687"/>
<dbReference type="EMBL" id="MNUE01000068">
    <property type="protein sequence ID" value="OJD29991.1"/>
    <property type="molecule type" value="Genomic_DNA"/>
</dbReference>
<reference evidence="2 3" key="1">
    <citation type="submission" date="2016-10" db="EMBL/GenBank/DDBJ databases">
        <title>Proteomics and genomics reveal pathogen-plant mechanisms compatible with a hemibiotrophic lifestyle of Diplodia corticola.</title>
        <authorList>
            <person name="Fernandes I."/>
            <person name="De Jonge R."/>
            <person name="Van De Peer Y."/>
            <person name="Devreese B."/>
            <person name="Alves A."/>
            <person name="Esteves A.C."/>
        </authorList>
    </citation>
    <scope>NUCLEOTIDE SEQUENCE [LARGE SCALE GENOMIC DNA]</scope>
    <source>
        <strain evidence="2 3">CBS 112549</strain>
    </source>
</reference>
<accession>A0A1J9RNC3</accession>
<dbReference type="AlphaFoldDB" id="A0A1J9RNC3"/>
<organism evidence="2 3">
    <name type="scientific">Diplodia corticola</name>
    <dbReference type="NCBI Taxonomy" id="236234"/>
    <lineage>
        <taxon>Eukaryota</taxon>
        <taxon>Fungi</taxon>
        <taxon>Dikarya</taxon>
        <taxon>Ascomycota</taxon>
        <taxon>Pezizomycotina</taxon>
        <taxon>Dothideomycetes</taxon>
        <taxon>Dothideomycetes incertae sedis</taxon>
        <taxon>Botryosphaeriales</taxon>
        <taxon>Botryosphaeriaceae</taxon>
        <taxon>Diplodia</taxon>
    </lineage>
</organism>
<name>A0A1J9RNC3_9PEZI</name>
<evidence type="ECO:0000313" key="2">
    <source>
        <dbReference type="EMBL" id="OJD29991.1"/>
    </source>
</evidence>
<feature type="chain" id="PRO_5013380803" evidence="1">
    <location>
        <begin position="22"/>
        <end position="225"/>
    </location>
</feature>
<feature type="signal peptide" evidence="1">
    <location>
        <begin position="1"/>
        <end position="21"/>
    </location>
</feature>